<dbReference type="GO" id="GO:0046797">
    <property type="term" value="P:viral procapsid maturation"/>
    <property type="evidence" value="ECO:0007669"/>
    <property type="project" value="UniProtKB-KW"/>
</dbReference>
<proteinExistence type="predicted"/>
<protein>
    <submittedName>
        <fullName evidence="7">Prohead serine protease</fullName>
    </submittedName>
</protein>
<evidence type="ECO:0000256" key="4">
    <source>
        <dbReference type="ARBA" id="ARBA00022950"/>
    </source>
</evidence>
<dbReference type="NCBIfam" id="TIGR01543">
    <property type="entry name" value="proheadase_HK97"/>
    <property type="match status" value="1"/>
</dbReference>
<evidence type="ECO:0000256" key="5">
    <source>
        <dbReference type="ARBA" id="ARBA00023045"/>
    </source>
</evidence>
<keyword evidence="1" id="KW-1188">Viral release from host cell</keyword>
<evidence type="ECO:0000256" key="1">
    <source>
        <dbReference type="ARBA" id="ARBA00022612"/>
    </source>
</evidence>
<sequence length="199" mass="22810">MSEQKEMLEQRNTTFPVSVTEENEKRTVEGYAMLFGVKSDGLDFEEVIERGALDGVIEKSDVFALLNHNRDRGILARSVNGKGSLTLTVDSKGLKYRFEAPRTMLGDELLENLRRNEINQSSFAFTVADGGEKWERMKNGKWKRTISQFARIYDVSPVYNAAYSKTTVSMRGKEQAEKELEERKEISEEYYNNIINSLN</sequence>
<keyword evidence="5" id="KW-1273">Viral capsid maturation</keyword>
<dbReference type="Pfam" id="PF04586">
    <property type="entry name" value="Peptidase_S78"/>
    <property type="match status" value="1"/>
</dbReference>
<reference evidence="7" key="1">
    <citation type="journal article" date="2021" name="Proc. Natl. Acad. Sci. U.S.A.">
        <title>A Catalog of Tens of Thousands of Viruses from Human Metagenomes Reveals Hidden Associations with Chronic Diseases.</title>
        <authorList>
            <person name="Tisza M.J."/>
            <person name="Buck C.B."/>
        </authorList>
    </citation>
    <scope>NUCLEOTIDE SEQUENCE</scope>
    <source>
        <strain evidence="7">CtvuW5</strain>
    </source>
</reference>
<keyword evidence="3" id="KW-0378">Hydrolase</keyword>
<name>A0A8S5TX81_9CAUD</name>
<dbReference type="InterPro" id="IPR054613">
    <property type="entry name" value="Peptidase_S78_dom"/>
</dbReference>
<evidence type="ECO:0000256" key="3">
    <source>
        <dbReference type="ARBA" id="ARBA00022801"/>
    </source>
</evidence>
<keyword evidence="2 7" id="KW-0645">Protease</keyword>
<feature type="domain" description="Prohead serine protease" evidence="6">
    <location>
        <begin position="18"/>
        <end position="174"/>
    </location>
</feature>
<dbReference type="EMBL" id="BK015953">
    <property type="protein sequence ID" value="DAF86795.1"/>
    <property type="molecule type" value="Genomic_DNA"/>
</dbReference>
<evidence type="ECO:0000259" key="6">
    <source>
        <dbReference type="Pfam" id="PF04586"/>
    </source>
</evidence>
<dbReference type="GO" id="GO:0006508">
    <property type="term" value="P:proteolysis"/>
    <property type="evidence" value="ECO:0007669"/>
    <property type="project" value="UniProtKB-KW"/>
</dbReference>
<organism evidence="7">
    <name type="scientific">Siphoviridae sp. ctvuW5</name>
    <dbReference type="NCBI Taxonomy" id="2825725"/>
    <lineage>
        <taxon>Viruses</taxon>
        <taxon>Duplodnaviria</taxon>
        <taxon>Heunggongvirae</taxon>
        <taxon>Uroviricota</taxon>
        <taxon>Caudoviricetes</taxon>
    </lineage>
</organism>
<dbReference type="GO" id="GO:0008233">
    <property type="term" value="F:peptidase activity"/>
    <property type="evidence" value="ECO:0007669"/>
    <property type="project" value="UniProtKB-KW"/>
</dbReference>
<evidence type="ECO:0000256" key="2">
    <source>
        <dbReference type="ARBA" id="ARBA00022670"/>
    </source>
</evidence>
<dbReference type="InterPro" id="IPR006433">
    <property type="entry name" value="Prohead_protease"/>
</dbReference>
<accession>A0A8S5TX81</accession>
<keyword evidence="4" id="KW-0118">Viral capsid assembly</keyword>
<evidence type="ECO:0000313" key="7">
    <source>
        <dbReference type="EMBL" id="DAF86795.1"/>
    </source>
</evidence>